<dbReference type="Pfam" id="PF16819">
    <property type="entry name" value="DUF5074"/>
    <property type="match status" value="1"/>
</dbReference>
<dbReference type="SUPFAM" id="SSF51004">
    <property type="entry name" value="C-terminal (heme d1) domain of cytochrome cd1-nitrite reductase"/>
    <property type="match status" value="1"/>
</dbReference>
<gene>
    <name evidence="1" type="ordered locus">Fluta_0018</name>
</gene>
<dbReference type="RefSeq" id="WP_013684802.1">
    <property type="nucleotide sequence ID" value="NC_015321.1"/>
</dbReference>
<evidence type="ECO:0000313" key="1">
    <source>
        <dbReference type="EMBL" id="AEA42028.1"/>
    </source>
</evidence>
<dbReference type="InterPro" id="IPR011048">
    <property type="entry name" value="Haem_d1_sf"/>
</dbReference>
<reference evidence="1 2" key="1">
    <citation type="journal article" date="2011" name="Stand. Genomic Sci.">
        <title>Complete genome sequence of the gliding freshwater bacterium Fluviicola taffensis type strain (RW262).</title>
        <authorList>
            <person name="Woyke T."/>
            <person name="Chertkov O."/>
            <person name="Lapidus A."/>
            <person name="Nolan M."/>
            <person name="Lucas S."/>
            <person name="Del Rio T.G."/>
            <person name="Tice H."/>
            <person name="Cheng J.F."/>
            <person name="Tapia R."/>
            <person name="Han C."/>
            <person name="Goodwin L."/>
            <person name="Pitluck S."/>
            <person name="Liolios K."/>
            <person name="Pagani I."/>
            <person name="Ivanova N."/>
            <person name="Huntemann M."/>
            <person name="Mavromatis K."/>
            <person name="Mikhailova N."/>
            <person name="Pati A."/>
            <person name="Chen A."/>
            <person name="Palaniappan K."/>
            <person name="Land M."/>
            <person name="Hauser L."/>
            <person name="Brambilla E.M."/>
            <person name="Rohde M."/>
            <person name="Mwirichia R."/>
            <person name="Sikorski J."/>
            <person name="Tindall B.J."/>
            <person name="Goker M."/>
            <person name="Bristow J."/>
            <person name="Eisen J.A."/>
            <person name="Markowitz V."/>
            <person name="Hugenholtz P."/>
            <person name="Klenk H.P."/>
            <person name="Kyrpides N.C."/>
        </authorList>
    </citation>
    <scope>NUCLEOTIDE SEQUENCE [LARGE SCALE GENOMIC DNA]</scope>
    <source>
        <strain evidence="2">DSM 16823 / RW262 / RW262</strain>
    </source>
</reference>
<dbReference type="EMBL" id="CP002542">
    <property type="protein sequence ID" value="AEA42028.1"/>
    <property type="molecule type" value="Genomic_DNA"/>
</dbReference>
<evidence type="ECO:0000313" key="2">
    <source>
        <dbReference type="Proteomes" id="UP000007463"/>
    </source>
</evidence>
<dbReference type="eggNOG" id="COG3391">
    <property type="taxonomic scope" value="Bacteria"/>
</dbReference>
<dbReference type="Proteomes" id="UP000007463">
    <property type="component" value="Chromosome"/>
</dbReference>
<name>F2IA93_FLUTR</name>
<dbReference type="PROSITE" id="PS51257">
    <property type="entry name" value="PROKAR_LIPOPROTEIN"/>
    <property type="match status" value="1"/>
</dbReference>
<dbReference type="Gene3D" id="2.130.10.10">
    <property type="entry name" value="YVTN repeat-like/Quinoprotein amine dehydrogenase"/>
    <property type="match status" value="1"/>
</dbReference>
<dbReference type="PANTHER" id="PTHR47197:SF3">
    <property type="entry name" value="DIHYDRO-HEME D1 DEHYDROGENASE"/>
    <property type="match status" value="1"/>
</dbReference>
<dbReference type="HOGENOM" id="CLU_035696_1_0_10"/>
<dbReference type="InterPro" id="IPR051200">
    <property type="entry name" value="Host-pathogen_enzymatic-act"/>
</dbReference>
<accession>F2IA93</accession>
<protein>
    <submittedName>
        <fullName evidence="1">40-residue YVTN family beta-propeller repeat protein</fullName>
    </submittedName>
</protein>
<keyword evidence="2" id="KW-1185">Reference proteome</keyword>
<proteinExistence type="predicted"/>
<dbReference type="InterPro" id="IPR031815">
    <property type="entry name" value="DUF5074"/>
</dbReference>
<sequence precursor="true">MRYKLIFIGFLGLLFISCKKKKVPEPEVPQTLQHGMLVLNEGLFQQNNSTLGWLNFSDNSYTSNFFEQKTDRSLGDTGNDLDVYGGKIYIIVNVSSTIEILDRYTGNSIHQISMIANGTPKQPRSIVFSGSKAYITCYDGFVDVLDTTSLSITARIPVGANPEGLAVSNGKLFVANSGGLNFPNVDSTLSVIDLGSNQEITRITVGKNPGSVQKDANGEIYVISRGDYAGIPSRMHRVNPNTNTLVQSFNFDAGGIYPFNNQFLISYHDFASGENEIALFDPNSESLINPQYISTAGIQTLYGIHYSSITHKIYCMDAKNYTVTGQIHVYSSSGIFETTYNVGLNPSKILIYD</sequence>
<dbReference type="STRING" id="755732.Fluta_0018"/>
<dbReference type="PANTHER" id="PTHR47197">
    <property type="entry name" value="PROTEIN NIRF"/>
    <property type="match status" value="1"/>
</dbReference>
<reference evidence="2" key="2">
    <citation type="submission" date="2011-02" db="EMBL/GenBank/DDBJ databases">
        <title>The complete genome of Fluviicola taffensis DSM 16823.</title>
        <authorList>
            <consortium name="US DOE Joint Genome Institute (JGI-PGF)"/>
            <person name="Lucas S."/>
            <person name="Copeland A."/>
            <person name="Lapidus A."/>
            <person name="Bruce D."/>
            <person name="Goodwin L."/>
            <person name="Pitluck S."/>
            <person name="Kyrpides N."/>
            <person name="Mavromatis K."/>
            <person name="Ivanova N."/>
            <person name="Mikhailova N."/>
            <person name="Pagani I."/>
            <person name="Chertkov O."/>
            <person name="Detter J.C."/>
            <person name="Han C."/>
            <person name="Tapia R."/>
            <person name="Land M."/>
            <person name="Hauser L."/>
            <person name="Markowitz V."/>
            <person name="Cheng J.-F."/>
            <person name="Hugenholtz P."/>
            <person name="Woyke T."/>
            <person name="Wu D."/>
            <person name="Tindall B."/>
            <person name="Pomrenke H.G."/>
            <person name="Brambilla E."/>
            <person name="Klenk H.-P."/>
            <person name="Eisen J.A."/>
        </authorList>
    </citation>
    <scope>NUCLEOTIDE SEQUENCE [LARGE SCALE GENOMIC DNA]</scope>
    <source>
        <strain evidence="2">DSM 16823 / RW262 / RW262</strain>
    </source>
</reference>
<dbReference type="OrthoDB" id="792648at2"/>
<organism evidence="1 2">
    <name type="scientific">Fluviicola taffensis (strain DSM 16823 / NCIMB 13979 / RW262)</name>
    <dbReference type="NCBI Taxonomy" id="755732"/>
    <lineage>
        <taxon>Bacteria</taxon>
        <taxon>Pseudomonadati</taxon>
        <taxon>Bacteroidota</taxon>
        <taxon>Flavobacteriia</taxon>
        <taxon>Flavobacteriales</taxon>
        <taxon>Crocinitomicaceae</taxon>
        <taxon>Fluviicola</taxon>
    </lineage>
</organism>
<dbReference type="InterPro" id="IPR015943">
    <property type="entry name" value="WD40/YVTN_repeat-like_dom_sf"/>
</dbReference>
<dbReference type="AlphaFoldDB" id="F2IA93"/>
<dbReference type="KEGG" id="fte:Fluta_0018"/>